<evidence type="ECO:0000256" key="5">
    <source>
        <dbReference type="ARBA" id="ARBA00023163"/>
    </source>
</evidence>
<dbReference type="PROSITE" id="PS51519">
    <property type="entry name" value="RWP_RK"/>
    <property type="match status" value="1"/>
</dbReference>
<feature type="region of interest" description="Disordered" evidence="7">
    <location>
        <begin position="105"/>
        <end position="171"/>
    </location>
</feature>
<accession>A0A2J8A938</accession>
<keyword evidence="4" id="KW-0238">DNA-binding</keyword>
<dbReference type="GO" id="GO:0003700">
    <property type="term" value="F:DNA-binding transcription factor activity"/>
    <property type="evidence" value="ECO:0007669"/>
    <property type="project" value="InterPro"/>
</dbReference>
<keyword evidence="5" id="KW-0804">Transcription</keyword>
<proteinExistence type="predicted"/>
<feature type="domain" description="RWP-RK" evidence="8">
    <location>
        <begin position="338"/>
        <end position="422"/>
    </location>
</feature>
<organism evidence="9 10">
    <name type="scientific">Tetrabaena socialis</name>
    <dbReference type="NCBI Taxonomy" id="47790"/>
    <lineage>
        <taxon>Eukaryota</taxon>
        <taxon>Viridiplantae</taxon>
        <taxon>Chlorophyta</taxon>
        <taxon>core chlorophytes</taxon>
        <taxon>Chlorophyceae</taxon>
        <taxon>CS clade</taxon>
        <taxon>Chlamydomonadales</taxon>
        <taxon>Tetrabaenaceae</taxon>
        <taxon>Tetrabaena</taxon>
    </lineage>
</organism>
<comment type="function">
    <text evidence="1">Putative transcription factor.</text>
</comment>
<dbReference type="GO" id="GO:0003677">
    <property type="term" value="F:DNA binding"/>
    <property type="evidence" value="ECO:0007669"/>
    <property type="project" value="UniProtKB-KW"/>
</dbReference>
<sequence>MNAYPCLSSLGYELYEPPSLQPLRSAEPMSATRRSQPLLHATDASMLGHQMPASSARSCTLTREASDVHAAASCMLPFGSAPLGARGGLAGGAQAAVSLSSSLSRLSMPQPSSRSPQQPWGAAPSGAAPWSWQPSGAGASPPLSLLLPPAHLPSQPAPSVQQAPSPRAPDFTASINSIGASCLLSGGSEDDGWSTDGRALTMEHLAAEIERAPWPAYPSASAAAAAAPAADASGCRPRATMRAAAGGSALFEATTAAWAAAQIVSVTPLAVGALHPAGTACTVWDPCTTWPPVGAPDSRTWSMSNSQLQRQGEAMEEADAGYDSAWDGEMEDRSATVASGGGASGGGPASMAAAASFDAVRATFDLPLSDAARALGLSESEVKRLCRVHGAERWPQRKLASLRRVAEAVEADKALPVQERQAMLAAVQRNRDAILADANTPLQPALVLARQSHYRRIFGGRAKAKQQQAVAALQQVHSSAVHSSGGGMMLLL</sequence>
<evidence type="ECO:0000313" key="10">
    <source>
        <dbReference type="Proteomes" id="UP000236333"/>
    </source>
</evidence>
<feature type="compositionally biased region" description="Low complexity" evidence="7">
    <location>
        <begin position="105"/>
        <end position="169"/>
    </location>
</feature>
<evidence type="ECO:0000256" key="3">
    <source>
        <dbReference type="ARBA" id="ARBA00023054"/>
    </source>
</evidence>
<dbReference type="PANTHER" id="PTHR46373:SF2">
    <property type="entry name" value="RWP-RK DOMAIN-CONTAINING PROTEIN"/>
    <property type="match status" value="1"/>
</dbReference>
<keyword evidence="10" id="KW-1185">Reference proteome</keyword>
<evidence type="ECO:0000259" key="8">
    <source>
        <dbReference type="PROSITE" id="PS51519"/>
    </source>
</evidence>
<keyword evidence="2" id="KW-0805">Transcription regulation</keyword>
<keyword evidence="6" id="KW-0539">Nucleus</keyword>
<feature type="compositionally biased region" description="Polar residues" evidence="7">
    <location>
        <begin position="299"/>
        <end position="310"/>
    </location>
</feature>
<name>A0A2J8A938_9CHLO</name>
<evidence type="ECO:0000313" key="9">
    <source>
        <dbReference type="EMBL" id="PNH08993.1"/>
    </source>
</evidence>
<evidence type="ECO:0000256" key="4">
    <source>
        <dbReference type="ARBA" id="ARBA00023125"/>
    </source>
</evidence>
<dbReference type="OrthoDB" id="552509at2759"/>
<evidence type="ECO:0000256" key="6">
    <source>
        <dbReference type="ARBA" id="ARBA00023242"/>
    </source>
</evidence>
<evidence type="ECO:0000256" key="7">
    <source>
        <dbReference type="SAM" id="MobiDB-lite"/>
    </source>
</evidence>
<feature type="region of interest" description="Disordered" evidence="7">
    <location>
        <begin position="295"/>
        <end position="316"/>
    </location>
</feature>
<comment type="caution">
    <text evidence="9">The sequence shown here is derived from an EMBL/GenBank/DDBJ whole genome shotgun (WGS) entry which is preliminary data.</text>
</comment>
<dbReference type="PANTHER" id="PTHR46373">
    <property type="entry name" value="PROTEIN RKD4"/>
    <property type="match status" value="1"/>
</dbReference>
<dbReference type="Proteomes" id="UP000236333">
    <property type="component" value="Unassembled WGS sequence"/>
</dbReference>
<gene>
    <name evidence="9" type="ORF">TSOC_004400</name>
</gene>
<protein>
    <recommendedName>
        <fullName evidence="8">RWP-RK domain-containing protein</fullName>
    </recommendedName>
</protein>
<evidence type="ECO:0000256" key="2">
    <source>
        <dbReference type="ARBA" id="ARBA00023015"/>
    </source>
</evidence>
<reference evidence="9 10" key="1">
    <citation type="journal article" date="2017" name="Mol. Biol. Evol.">
        <title>The 4-celled Tetrabaena socialis nuclear genome reveals the essential components for genetic control of cell number at the origin of multicellularity in the volvocine lineage.</title>
        <authorList>
            <person name="Featherston J."/>
            <person name="Arakaki Y."/>
            <person name="Hanschen E.R."/>
            <person name="Ferris P.J."/>
            <person name="Michod R.E."/>
            <person name="Olson B.J.S.C."/>
            <person name="Nozaki H."/>
            <person name="Durand P.M."/>
        </authorList>
    </citation>
    <scope>NUCLEOTIDE SEQUENCE [LARGE SCALE GENOMIC DNA]</scope>
    <source>
        <strain evidence="9 10">NIES-571</strain>
    </source>
</reference>
<evidence type="ECO:0000256" key="1">
    <source>
        <dbReference type="ARBA" id="ARBA00004049"/>
    </source>
</evidence>
<dbReference type="InterPro" id="IPR044607">
    <property type="entry name" value="RKD-like"/>
</dbReference>
<dbReference type="InterPro" id="IPR003035">
    <property type="entry name" value="RWP-RK_dom"/>
</dbReference>
<dbReference type="Pfam" id="PF02042">
    <property type="entry name" value="RWP-RK"/>
    <property type="match status" value="1"/>
</dbReference>
<dbReference type="EMBL" id="PGGS01000108">
    <property type="protein sequence ID" value="PNH08993.1"/>
    <property type="molecule type" value="Genomic_DNA"/>
</dbReference>
<dbReference type="AlphaFoldDB" id="A0A2J8A938"/>
<keyword evidence="3" id="KW-0175">Coiled coil</keyword>